<comment type="caution">
    <text evidence="3">The sequence shown here is derived from an EMBL/GenBank/DDBJ whole genome shotgun (WGS) entry which is preliminary data.</text>
</comment>
<keyword evidence="1" id="KW-0812">Transmembrane</keyword>
<gene>
    <name evidence="3" type="ORF">K933_06568</name>
</gene>
<keyword evidence="4" id="KW-1185">Reference proteome</keyword>
<proteinExistence type="predicted"/>
<dbReference type="NCBIfam" id="NF033632">
    <property type="entry name" value="SLATT_4"/>
    <property type="match status" value="1"/>
</dbReference>
<dbReference type="Proteomes" id="UP000017840">
    <property type="component" value="Unassembled WGS sequence"/>
</dbReference>
<feature type="transmembrane region" description="Helical" evidence="1">
    <location>
        <begin position="56"/>
        <end position="75"/>
    </location>
</feature>
<dbReference type="EMBL" id="ASGZ01000021">
    <property type="protein sequence ID" value="ESP88926.1"/>
    <property type="molecule type" value="Genomic_DNA"/>
</dbReference>
<keyword evidence="1" id="KW-1133">Transmembrane helix</keyword>
<dbReference type="AlphaFoldDB" id="V4GUW7"/>
<evidence type="ECO:0000256" key="1">
    <source>
        <dbReference type="SAM" id="Phobius"/>
    </source>
</evidence>
<dbReference type="Pfam" id="PF18186">
    <property type="entry name" value="SLATT_4"/>
    <property type="match status" value="1"/>
</dbReference>
<dbReference type="eggNOG" id="ENOG502N5SA">
    <property type="taxonomic scope" value="Archaea"/>
</dbReference>
<dbReference type="InterPro" id="IPR040811">
    <property type="entry name" value="SLATT_4"/>
</dbReference>
<evidence type="ECO:0000259" key="2">
    <source>
        <dbReference type="Pfam" id="PF18186"/>
    </source>
</evidence>
<protein>
    <recommendedName>
        <fullName evidence="2">SMODS and SLOG-associating 2TM effector domain-containing protein</fullName>
    </recommendedName>
</protein>
<evidence type="ECO:0000313" key="4">
    <source>
        <dbReference type="Proteomes" id="UP000017840"/>
    </source>
</evidence>
<reference evidence="3 4" key="1">
    <citation type="journal article" date="2013" name="Genome Announc.">
        <title>Draft Genome Sequence of 'Candidatus Halobonum tyrrellensis' Strain G22, Isolated from the Hypersaline Waters of Lake Tyrrell, Australia.</title>
        <authorList>
            <person name="Ugalde J.A."/>
            <person name="Narasingarao P."/>
            <person name="Kuo S."/>
            <person name="Podell S."/>
            <person name="Allen E.E."/>
        </authorList>
    </citation>
    <scope>NUCLEOTIDE SEQUENCE [LARGE SCALE GENOMIC DNA]</scope>
    <source>
        <strain evidence="3 4">G22</strain>
    </source>
</reference>
<sequence length="168" mass="19181">MRERCAEMMNGLRYTFKTHYKMAEAYEKIGIAMNLLVAVGTAAIVVSLLWDAVSQQILITIAFLVAIGSWSQAVLKLGVKSQKHFSAGDRHHALYEDFKSFIDVEMHDDDTTISEKRERFRELTRTRDQINQMSPRTTNFWYNRLSEKEAQATAGSDAEEVNAILKSD</sequence>
<evidence type="ECO:0000313" key="3">
    <source>
        <dbReference type="EMBL" id="ESP88926.1"/>
    </source>
</evidence>
<feature type="transmembrane region" description="Helical" evidence="1">
    <location>
        <begin position="29"/>
        <end position="50"/>
    </location>
</feature>
<organism evidence="3 4">
    <name type="scientific">Candidatus Halobonum tyrrellensis G22</name>
    <dbReference type="NCBI Taxonomy" id="1324957"/>
    <lineage>
        <taxon>Archaea</taxon>
        <taxon>Methanobacteriati</taxon>
        <taxon>Methanobacteriota</taxon>
        <taxon>Stenosarchaea group</taxon>
        <taxon>Halobacteria</taxon>
        <taxon>Halobacteriales</taxon>
        <taxon>Haloferacaceae</taxon>
        <taxon>Candidatus Halobonum</taxon>
    </lineage>
</organism>
<accession>V4GUW7</accession>
<feature type="domain" description="SMODS and SLOG-associating 2TM effector" evidence="2">
    <location>
        <begin position="7"/>
        <end position="146"/>
    </location>
</feature>
<name>V4GUW7_9EURY</name>
<keyword evidence="1" id="KW-0472">Membrane</keyword>